<dbReference type="Gene3D" id="1.25.40.20">
    <property type="entry name" value="Ankyrin repeat-containing domain"/>
    <property type="match status" value="1"/>
</dbReference>
<name>A0A139AA70_GONPJ</name>
<dbReference type="InterPro" id="IPR002110">
    <property type="entry name" value="Ankyrin_rpt"/>
</dbReference>
<accession>A0A139AA70</accession>
<dbReference type="Proteomes" id="UP000070544">
    <property type="component" value="Unassembled WGS sequence"/>
</dbReference>
<feature type="region of interest" description="Disordered" evidence="3">
    <location>
        <begin position="294"/>
        <end position="330"/>
    </location>
</feature>
<dbReference type="PROSITE" id="PS50297">
    <property type="entry name" value="ANK_REP_REGION"/>
    <property type="match status" value="1"/>
</dbReference>
<evidence type="ECO:0000256" key="3">
    <source>
        <dbReference type="SAM" id="MobiDB-lite"/>
    </source>
</evidence>
<evidence type="ECO:0000313" key="4">
    <source>
        <dbReference type="EMBL" id="KXS13752.1"/>
    </source>
</evidence>
<dbReference type="SUPFAM" id="SSF48403">
    <property type="entry name" value="Ankyrin repeat"/>
    <property type="match status" value="1"/>
</dbReference>
<feature type="compositionally biased region" description="Polar residues" evidence="3">
    <location>
        <begin position="302"/>
        <end position="328"/>
    </location>
</feature>
<evidence type="ECO:0000313" key="5">
    <source>
        <dbReference type="Proteomes" id="UP000070544"/>
    </source>
</evidence>
<dbReference type="PROSITE" id="PS50088">
    <property type="entry name" value="ANK_REPEAT"/>
    <property type="match status" value="1"/>
</dbReference>
<reference evidence="4 5" key="1">
    <citation type="journal article" date="2015" name="Genome Biol. Evol.">
        <title>Phylogenomic analyses indicate that early fungi evolved digesting cell walls of algal ancestors of land plants.</title>
        <authorList>
            <person name="Chang Y."/>
            <person name="Wang S."/>
            <person name="Sekimoto S."/>
            <person name="Aerts A.L."/>
            <person name="Choi C."/>
            <person name="Clum A."/>
            <person name="LaButti K.M."/>
            <person name="Lindquist E.A."/>
            <person name="Yee Ngan C."/>
            <person name="Ohm R.A."/>
            <person name="Salamov A.A."/>
            <person name="Grigoriev I.V."/>
            <person name="Spatafora J.W."/>
            <person name="Berbee M.L."/>
        </authorList>
    </citation>
    <scope>NUCLEOTIDE SEQUENCE [LARGE SCALE GENOMIC DNA]</scope>
    <source>
        <strain evidence="4 5">JEL478</strain>
    </source>
</reference>
<protein>
    <submittedName>
        <fullName evidence="4">Uncharacterized protein</fullName>
    </submittedName>
</protein>
<dbReference type="SMART" id="SM00248">
    <property type="entry name" value="ANK"/>
    <property type="match status" value="2"/>
</dbReference>
<keyword evidence="1" id="KW-0040">ANK repeat</keyword>
<feature type="repeat" description="ANK" evidence="1">
    <location>
        <begin position="59"/>
        <end position="91"/>
    </location>
</feature>
<evidence type="ECO:0000256" key="2">
    <source>
        <dbReference type="SAM" id="Coils"/>
    </source>
</evidence>
<keyword evidence="5" id="KW-1185">Reference proteome</keyword>
<dbReference type="EMBL" id="KQ965775">
    <property type="protein sequence ID" value="KXS13752.1"/>
    <property type="molecule type" value="Genomic_DNA"/>
</dbReference>
<dbReference type="InterPro" id="IPR036770">
    <property type="entry name" value="Ankyrin_rpt-contain_sf"/>
</dbReference>
<feature type="coiled-coil region" evidence="2">
    <location>
        <begin position="240"/>
        <end position="267"/>
    </location>
</feature>
<dbReference type="AlphaFoldDB" id="A0A139AA70"/>
<gene>
    <name evidence="4" type="ORF">M427DRAFT_71138</name>
</gene>
<proteinExistence type="predicted"/>
<sequence>MPPTPSLQLIVAIESGRDADVVRQLILAGADPNTHKHVTLSAKVAFPWGGHEWKTDAVVGESALALAILHSDVAIVRTLLEHGASLTDTISWKIADCGTRVWTAHEWTRERWHYTVSFHSALSLALAHGGKWTRCDRATGPCPDEAGYVAVNRRGGSVVLTHPQTQDCVRSVFTLKPNPEIINLLLAHGATLSDADITAARRSGNVEILTILESHLSSTTIPPLAAAALDLTHPTLASHFRHLTTRAEKAESRAEEAEKRVCEVERTLSSLTHTITLLQSRLALLDLTPPPAPAPARAALRSTSDISTDAPALSSSIMDGSDGHSPQSALPLESDTAAFVLVTPPSSPVPREEVFAAA</sequence>
<dbReference type="OrthoDB" id="4772757at2759"/>
<keyword evidence="2" id="KW-0175">Coiled coil</keyword>
<evidence type="ECO:0000256" key="1">
    <source>
        <dbReference type="PROSITE-ProRule" id="PRU00023"/>
    </source>
</evidence>
<organism evidence="4 5">
    <name type="scientific">Gonapodya prolifera (strain JEL478)</name>
    <name type="common">Monoblepharis prolifera</name>
    <dbReference type="NCBI Taxonomy" id="1344416"/>
    <lineage>
        <taxon>Eukaryota</taxon>
        <taxon>Fungi</taxon>
        <taxon>Fungi incertae sedis</taxon>
        <taxon>Chytridiomycota</taxon>
        <taxon>Chytridiomycota incertae sedis</taxon>
        <taxon>Monoblepharidomycetes</taxon>
        <taxon>Monoblepharidales</taxon>
        <taxon>Gonapodyaceae</taxon>
        <taxon>Gonapodya</taxon>
    </lineage>
</organism>